<evidence type="ECO:0000256" key="3">
    <source>
        <dbReference type="ARBA" id="ARBA00022603"/>
    </source>
</evidence>
<comment type="function">
    <text evidence="8">Involved in the cellular defense against the biological effects of O6-methylguanine (O6-MeG) and O4-methylthymine (O4-MeT) in DNA. Repairs the methylated nucleobase in DNA by stoichiometrically transferring the methyl group to a cysteine residue in the enzyme. This is a suicide reaction: the enzyme is irreversibly inactivated.</text>
</comment>
<feature type="domain" description="Methylguanine DNA methyltransferase ribonuclease-like" evidence="10">
    <location>
        <begin position="11"/>
        <end position="87"/>
    </location>
</feature>
<dbReference type="InterPro" id="IPR001497">
    <property type="entry name" value="MethylDNA_cys_MeTrfase_AS"/>
</dbReference>
<evidence type="ECO:0000259" key="9">
    <source>
        <dbReference type="Pfam" id="PF01035"/>
    </source>
</evidence>
<evidence type="ECO:0000256" key="2">
    <source>
        <dbReference type="ARBA" id="ARBA00022490"/>
    </source>
</evidence>
<dbReference type="InterPro" id="IPR036217">
    <property type="entry name" value="MethylDNA_cys_MeTrfase_DNAb"/>
</dbReference>
<dbReference type="Pfam" id="PF01035">
    <property type="entry name" value="DNA_binding_1"/>
    <property type="match status" value="1"/>
</dbReference>
<feature type="active site" description="Nucleophile; methyl group acceptor" evidence="8">
    <location>
        <position position="142"/>
    </location>
</feature>
<dbReference type="PROSITE" id="PS00374">
    <property type="entry name" value="MGMT"/>
    <property type="match status" value="1"/>
</dbReference>
<dbReference type="CDD" id="cd06445">
    <property type="entry name" value="ATase"/>
    <property type="match status" value="1"/>
</dbReference>
<evidence type="ECO:0000256" key="8">
    <source>
        <dbReference type="HAMAP-Rule" id="MF_00772"/>
    </source>
</evidence>
<evidence type="ECO:0000256" key="7">
    <source>
        <dbReference type="ARBA" id="ARBA00049348"/>
    </source>
</evidence>
<dbReference type="InterPro" id="IPR014048">
    <property type="entry name" value="MethylDNA_cys_MeTrfase_DNA-bd"/>
</dbReference>
<dbReference type="GO" id="GO:0003908">
    <property type="term" value="F:methylated-DNA-[protein]-cysteine S-methyltransferase activity"/>
    <property type="evidence" value="ECO:0007669"/>
    <property type="project" value="UniProtKB-EC"/>
</dbReference>
<keyword evidence="4 8" id="KW-0808">Transferase</keyword>
<evidence type="ECO:0000256" key="4">
    <source>
        <dbReference type="ARBA" id="ARBA00022679"/>
    </source>
</evidence>
<evidence type="ECO:0000313" key="12">
    <source>
        <dbReference type="Proteomes" id="UP001597180"/>
    </source>
</evidence>
<gene>
    <name evidence="11" type="ORF">ACFQ4B_13610</name>
</gene>
<dbReference type="Gene3D" id="3.30.160.70">
    <property type="entry name" value="Methylated DNA-protein cysteine methyltransferase domain"/>
    <property type="match status" value="1"/>
</dbReference>
<name>A0ABW3UK93_9BACL</name>
<dbReference type="Proteomes" id="UP001597180">
    <property type="component" value="Unassembled WGS sequence"/>
</dbReference>
<organism evidence="11 12">
    <name type="scientific">Paenibacillus vulneris</name>
    <dbReference type="NCBI Taxonomy" id="1133364"/>
    <lineage>
        <taxon>Bacteria</taxon>
        <taxon>Bacillati</taxon>
        <taxon>Bacillota</taxon>
        <taxon>Bacilli</taxon>
        <taxon>Bacillales</taxon>
        <taxon>Paenibacillaceae</taxon>
        <taxon>Paenibacillus</taxon>
    </lineage>
</organism>
<dbReference type="GO" id="GO:0032259">
    <property type="term" value="P:methylation"/>
    <property type="evidence" value="ECO:0007669"/>
    <property type="project" value="UniProtKB-KW"/>
</dbReference>
<dbReference type="SUPFAM" id="SSF46767">
    <property type="entry name" value="Methylated DNA-protein cysteine methyltransferase, C-terminal domain"/>
    <property type="match status" value="1"/>
</dbReference>
<comment type="similarity">
    <text evidence="8">Belongs to the MGMT family.</text>
</comment>
<dbReference type="PANTHER" id="PTHR10815:SF5">
    <property type="entry name" value="METHYLATED-DNA--PROTEIN-CYSTEINE METHYLTRANSFERASE"/>
    <property type="match status" value="1"/>
</dbReference>
<evidence type="ECO:0000259" key="10">
    <source>
        <dbReference type="Pfam" id="PF02870"/>
    </source>
</evidence>
<dbReference type="PANTHER" id="PTHR10815">
    <property type="entry name" value="METHYLATED-DNA--PROTEIN-CYSTEINE METHYLTRANSFERASE"/>
    <property type="match status" value="1"/>
</dbReference>
<evidence type="ECO:0000256" key="5">
    <source>
        <dbReference type="ARBA" id="ARBA00022763"/>
    </source>
</evidence>
<reference evidence="12" key="1">
    <citation type="journal article" date="2019" name="Int. J. Syst. Evol. Microbiol.">
        <title>The Global Catalogue of Microorganisms (GCM) 10K type strain sequencing project: providing services to taxonomists for standard genome sequencing and annotation.</title>
        <authorList>
            <consortium name="The Broad Institute Genomics Platform"/>
            <consortium name="The Broad Institute Genome Sequencing Center for Infectious Disease"/>
            <person name="Wu L."/>
            <person name="Ma J."/>
        </authorList>
    </citation>
    <scope>NUCLEOTIDE SEQUENCE [LARGE SCALE GENOMIC DNA]</scope>
    <source>
        <strain evidence="12">CCUG 53270</strain>
    </source>
</reference>
<dbReference type="Gene3D" id="1.10.10.10">
    <property type="entry name" value="Winged helix-like DNA-binding domain superfamily/Winged helix DNA-binding domain"/>
    <property type="match status" value="1"/>
</dbReference>
<dbReference type="SUPFAM" id="SSF53155">
    <property type="entry name" value="Methylated DNA-protein cysteine methyltransferase domain"/>
    <property type="match status" value="1"/>
</dbReference>
<dbReference type="HAMAP" id="MF_00772">
    <property type="entry name" value="OGT"/>
    <property type="match status" value="1"/>
</dbReference>
<dbReference type="Pfam" id="PF02870">
    <property type="entry name" value="Methyltransf_1N"/>
    <property type="match status" value="1"/>
</dbReference>
<keyword evidence="2 8" id="KW-0963">Cytoplasm</keyword>
<dbReference type="InterPro" id="IPR036631">
    <property type="entry name" value="MGMT_N_sf"/>
</dbReference>
<dbReference type="InterPro" id="IPR036388">
    <property type="entry name" value="WH-like_DNA-bd_sf"/>
</dbReference>
<comment type="catalytic activity">
    <reaction evidence="1 8">
        <text>a 4-O-methyl-thymidine in DNA + L-cysteinyl-[protein] = a thymidine in DNA + S-methyl-L-cysteinyl-[protein]</text>
        <dbReference type="Rhea" id="RHEA:53428"/>
        <dbReference type="Rhea" id="RHEA-COMP:10131"/>
        <dbReference type="Rhea" id="RHEA-COMP:10132"/>
        <dbReference type="Rhea" id="RHEA-COMP:13555"/>
        <dbReference type="Rhea" id="RHEA-COMP:13556"/>
        <dbReference type="ChEBI" id="CHEBI:29950"/>
        <dbReference type="ChEBI" id="CHEBI:82612"/>
        <dbReference type="ChEBI" id="CHEBI:137386"/>
        <dbReference type="ChEBI" id="CHEBI:137387"/>
        <dbReference type="EC" id="2.1.1.63"/>
    </reaction>
</comment>
<comment type="miscellaneous">
    <text evidence="8">This enzyme catalyzes only one turnover and therefore is not strictly catalytic. According to one definition, an enzyme is a biocatalyst that acts repeatedly and over many reaction cycles.</text>
</comment>
<keyword evidence="12" id="KW-1185">Reference proteome</keyword>
<keyword evidence="5 8" id="KW-0227">DNA damage</keyword>
<dbReference type="NCBIfam" id="TIGR00589">
    <property type="entry name" value="ogt"/>
    <property type="match status" value="1"/>
</dbReference>
<accession>A0ABW3UK93</accession>
<evidence type="ECO:0000313" key="11">
    <source>
        <dbReference type="EMBL" id="MFD1221158.1"/>
    </source>
</evidence>
<comment type="caution">
    <text evidence="11">The sequence shown here is derived from an EMBL/GenBank/DDBJ whole genome shotgun (WGS) entry which is preliminary data.</text>
</comment>
<evidence type="ECO:0000256" key="1">
    <source>
        <dbReference type="ARBA" id="ARBA00001286"/>
    </source>
</evidence>
<proteinExistence type="inferred from homology"/>
<keyword evidence="3 8" id="KW-0489">Methyltransferase</keyword>
<comment type="subcellular location">
    <subcellularLocation>
        <location evidence="8">Cytoplasm</location>
    </subcellularLocation>
</comment>
<comment type="catalytic activity">
    <reaction evidence="7 8">
        <text>a 6-O-methyl-2'-deoxyguanosine in DNA + L-cysteinyl-[protein] = S-methyl-L-cysteinyl-[protein] + a 2'-deoxyguanosine in DNA</text>
        <dbReference type="Rhea" id="RHEA:24000"/>
        <dbReference type="Rhea" id="RHEA-COMP:10131"/>
        <dbReference type="Rhea" id="RHEA-COMP:10132"/>
        <dbReference type="Rhea" id="RHEA-COMP:11367"/>
        <dbReference type="Rhea" id="RHEA-COMP:11368"/>
        <dbReference type="ChEBI" id="CHEBI:29950"/>
        <dbReference type="ChEBI" id="CHEBI:82612"/>
        <dbReference type="ChEBI" id="CHEBI:85445"/>
        <dbReference type="ChEBI" id="CHEBI:85448"/>
        <dbReference type="EC" id="2.1.1.63"/>
    </reaction>
</comment>
<feature type="domain" description="Methylated-DNA-[protein]-cysteine S-methyltransferase DNA binding" evidence="9">
    <location>
        <begin position="91"/>
        <end position="170"/>
    </location>
</feature>
<dbReference type="InterPro" id="IPR008332">
    <property type="entry name" value="MethylG_MeTrfase_N"/>
</dbReference>
<keyword evidence="6 8" id="KW-0234">DNA repair</keyword>
<dbReference type="RefSeq" id="WP_345592279.1">
    <property type="nucleotide sequence ID" value="NZ_BAABJG010000029.1"/>
</dbReference>
<evidence type="ECO:0000256" key="6">
    <source>
        <dbReference type="ARBA" id="ARBA00023204"/>
    </source>
</evidence>
<sequence length="173" mass="18848">MSGLIINCIELESPIGPLVLAAAGDRLCHIEFGRVADVEPQLTKWSAKWYGTSQWNQDATPVLLEAAAQLEQYFAGQRTEFDVPLDLQGTPFQIRVWKALTDIPYGQVRSYKQIGQAIQSEKAVRAVGGANNRNPVPIIVPCHRVIGADGSLVGYGGGLNVKIHLLQHEGYAV</sequence>
<dbReference type="EMBL" id="JBHTLU010000014">
    <property type="protein sequence ID" value="MFD1221158.1"/>
    <property type="molecule type" value="Genomic_DNA"/>
</dbReference>
<dbReference type="EC" id="2.1.1.63" evidence="8"/>
<dbReference type="InterPro" id="IPR023546">
    <property type="entry name" value="MGMT"/>
</dbReference>
<protein>
    <recommendedName>
        <fullName evidence="8">Methylated-DNA--protein-cysteine methyltransferase</fullName>
        <ecNumber evidence="8">2.1.1.63</ecNumber>
    </recommendedName>
    <alternativeName>
        <fullName evidence="8">6-O-methylguanine-DNA methyltransferase</fullName>
        <shortName evidence="8">MGMT</shortName>
    </alternativeName>
    <alternativeName>
        <fullName evidence="8">O-6-methylguanine-DNA-alkyltransferase</fullName>
    </alternativeName>
</protein>